<keyword evidence="2 3" id="KW-0175">Coiled coil</keyword>
<dbReference type="Proteomes" id="UP000091820">
    <property type="component" value="Unassembled WGS sequence"/>
</dbReference>
<dbReference type="GO" id="GO:0007097">
    <property type="term" value="P:nuclear migration"/>
    <property type="evidence" value="ECO:0007669"/>
    <property type="project" value="TreeGrafter"/>
</dbReference>
<evidence type="ECO:0000256" key="2">
    <source>
        <dbReference type="ARBA" id="ARBA00023054"/>
    </source>
</evidence>
<evidence type="ECO:0000313" key="7">
    <source>
        <dbReference type="Proteomes" id="UP000091820"/>
    </source>
</evidence>
<accession>A0A1A9WER0</accession>
<evidence type="ECO:0000313" key="6">
    <source>
        <dbReference type="EnsemblMetazoa" id="GBRI016981-PA"/>
    </source>
</evidence>
<evidence type="ECO:0000256" key="1">
    <source>
        <dbReference type="ARBA" id="ARBA00022754"/>
    </source>
</evidence>
<dbReference type="GO" id="GO:0051664">
    <property type="term" value="P:nuclear pore localization"/>
    <property type="evidence" value="ECO:0007669"/>
    <property type="project" value="TreeGrafter"/>
</dbReference>
<dbReference type="PANTHER" id="PTHR45721">
    <property type="entry name" value="LAMIN DM0-RELATED"/>
    <property type="match status" value="1"/>
</dbReference>
<dbReference type="GO" id="GO:0031507">
    <property type="term" value="P:heterochromatin formation"/>
    <property type="evidence" value="ECO:0007669"/>
    <property type="project" value="TreeGrafter"/>
</dbReference>
<evidence type="ECO:0000256" key="3">
    <source>
        <dbReference type="SAM" id="Coils"/>
    </source>
</evidence>
<dbReference type="Gene3D" id="1.20.5.500">
    <property type="entry name" value="Single helix bin"/>
    <property type="match status" value="1"/>
</dbReference>
<reference evidence="6" key="2">
    <citation type="submission" date="2020-05" db="UniProtKB">
        <authorList>
            <consortium name="EnsemblMetazoa"/>
        </authorList>
    </citation>
    <scope>IDENTIFICATION</scope>
    <source>
        <strain evidence="6">IAEA</strain>
    </source>
</reference>
<feature type="region of interest" description="Disordered" evidence="4">
    <location>
        <begin position="1"/>
        <end position="27"/>
    </location>
</feature>
<dbReference type="GO" id="GO:0005200">
    <property type="term" value="F:structural constituent of cytoskeleton"/>
    <property type="evidence" value="ECO:0007669"/>
    <property type="project" value="TreeGrafter"/>
</dbReference>
<proteinExistence type="predicted"/>
<name>A0A1A9WER0_9MUSC</name>
<dbReference type="GO" id="GO:0090435">
    <property type="term" value="P:protein localization to nuclear envelope"/>
    <property type="evidence" value="ECO:0007669"/>
    <property type="project" value="TreeGrafter"/>
</dbReference>
<dbReference type="Gene3D" id="1.20.5.1160">
    <property type="entry name" value="Vasodilator-stimulated phosphoprotein"/>
    <property type="match status" value="1"/>
</dbReference>
<dbReference type="STRING" id="37001.A0A1A9WER0"/>
<organism evidence="6 7">
    <name type="scientific">Glossina brevipalpis</name>
    <dbReference type="NCBI Taxonomy" id="37001"/>
    <lineage>
        <taxon>Eukaryota</taxon>
        <taxon>Metazoa</taxon>
        <taxon>Ecdysozoa</taxon>
        <taxon>Arthropoda</taxon>
        <taxon>Hexapoda</taxon>
        <taxon>Insecta</taxon>
        <taxon>Pterygota</taxon>
        <taxon>Neoptera</taxon>
        <taxon>Endopterygota</taxon>
        <taxon>Diptera</taxon>
        <taxon>Brachycera</taxon>
        <taxon>Muscomorpha</taxon>
        <taxon>Hippoboscoidea</taxon>
        <taxon>Glossinidae</taxon>
        <taxon>Glossina</taxon>
    </lineage>
</organism>
<dbReference type="Pfam" id="PF00038">
    <property type="entry name" value="Filament"/>
    <property type="match status" value="1"/>
</dbReference>
<feature type="coiled-coil region" evidence="3">
    <location>
        <begin position="39"/>
        <end position="80"/>
    </location>
</feature>
<dbReference type="GO" id="GO:0006998">
    <property type="term" value="P:nuclear envelope organization"/>
    <property type="evidence" value="ECO:0007669"/>
    <property type="project" value="TreeGrafter"/>
</dbReference>
<keyword evidence="7" id="KW-1185">Reference proteome</keyword>
<dbReference type="GO" id="GO:0005882">
    <property type="term" value="C:intermediate filament"/>
    <property type="evidence" value="ECO:0007669"/>
    <property type="project" value="UniProtKB-KW"/>
</dbReference>
<dbReference type="InterPro" id="IPR039008">
    <property type="entry name" value="IF_rod_dom"/>
</dbReference>
<dbReference type="GO" id="GO:0005652">
    <property type="term" value="C:nuclear lamina"/>
    <property type="evidence" value="ECO:0007669"/>
    <property type="project" value="TreeGrafter"/>
</dbReference>
<reference evidence="7" key="1">
    <citation type="submission" date="2014-03" db="EMBL/GenBank/DDBJ databases">
        <authorList>
            <person name="Aksoy S."/>
            <person name="Warren W."/>
            <person name="Wilson R.K."/>
        </authorList>
    </citation>
    <scope>NUCLEOTIDE SEQUENCE [LARGE SCALE GENOMIC DNA]</scope>
    <source>
        <strain evidence="7">IAEA</strain>
    </source>
</reference>
<feature type="domain" description="IF rod" evidence="5">
    <location>
        <begin position="8"/>
        <end position="289"/>
    </location>
</feature>
<dbReference type="EnsemblMetazoa" id="GBRI016981-RA">
    <property type="protein sequence ID" value="GBRI016981-PA"/>
    <property type="gene ID" value="GBRI016981"/>
</dbReference>
<dbReference type="VEuPathDB" id="VectorBase:GBRI016981"/>
<evidence type="ECO:0000256" key="4">
    <source>
        <dbReference type="SAM" id="MobiDB-lite"/>
    </source>
</evidence>
<evidence type="ECO:0000259" key="5">
    <source>
        <dbReference type="Pfam" id="PF00038"/>
    </source>
</evidence>
<feature type="compositionally biased region" description="Basic and acidic residues" evidence="4">
    <location>
        <begin position="11"/>
        <end position="23"/>
    </location>
</feature>
<protein>
    <recommendedName>
        <fullName evidence="5">IF rod domain-containing protein</fullName>
    </recommendedName>
</protein>
<sequence length="294" mass="34462">MSAKQSSVELQAKHDTMKPEDTNVKTTFGSELNDASRFVDDTDREKTKLDIDLERLRKENEELKAKLDKKSRECNILEGKSRMYESLLIAWSTSYNFANVDGKKAFDVLNELQKEIDHLYDLLDEMSDNLEDEILNRINLENYIKSYHEEPAFESQTHEQENNEIQLHNLEKIIEIHGRISEQYEAKLQRSLEEVRNQYETQMQVNRDDMALFYEQKIEKLQSKLVRKANDNAKAVNKLRKHINRLNTRAITLKSSNASLKSRVRELEQLLDTQHVRCTAHLIALQAMTESAKY</sequence>
<dbReference type="AlphaFoldDB" id="A0A1A9WER0"/>
<dbReference type="PANTHER" id="PTHR45721:SF11">
    <property type="entry name" value="LAMIN DM0-RELATED"/>
    <property type="match status" value="1"/>
</dbReference>
<keyword evidence="1" id="KW-0403">Intermediate filament</keyword>